<protein>
    <recommendedName>
        <fullName evidence="3">Bacteriophage abortive infection AbiH family protein</fullName>
    </recommendedName>
</protein>
<dbReference type="Pfam" id="PF14253">
    <property type="entry name" value="AbiH"/>
    <property type="match status" value="1"/>
</dbReference>
<dbReference type="Proteomes" id="UP000266644">
    <property type="component" value="Unassembled WGS sequence"/>
</dbReference>
<dbReference type="AlphaFoldDB" id="A0A396BX60"/>
<reference evidence="1 2" key="1">
    <citation type="submission" date="2018-08" db="EMBL/GenBank/DDBJ databases">
        <title>A genome reference for cultivated species of the human gut microbiota.</title>
        <authorList>
            <person name="Zou Y."/>
            <person name="Xue W."/>
            <person name="Luo G."/>
        </authorList>
    </citation>
    <scope>NUCLEOTIDE SEQUENCE [LARGE SCALE GENOMIC DNA]</scope>
    <source>
        <strain evidence="1 2">AM18-6</strain>
    </source>
</reference>
<evidence type="ECO:0000313" key="1">
    <source>
        <dbReference type="EMBL" id="RHH07921.1"/>
    </source>
</evidence>
<name>A0A396BX60_BACFG</name>
<evidence type="ECO:0008006" key="3">
    <source>
        <dbReference type="Google" id="ProtNLM"/>
    </source>
</evidence>
<dbReference type="EMBL" id="QRJE01000032">
    <property type="protein sequence ID" value="RHH07921.1"/>
    <property type="molecule type" value="Genomic_DNA"/>
</dbReference>
<comment type="caution">
    <text evidence="1">The sequence shown here is derived from an EMBL/GenBank/DDBJ whole genome shotgun (WGS) entry which is preliminary data.</text>
</comment>
<evidence type="ECO:0000313" key="2">
    <source>
        <dbReference type="Proteomes" id="UP000266644"/>
    </source>
</evidence>
<accession>A0A396BX60</accession>
<proteinExistence type="predicted"/>
<organism evidence="1 2">
    <name type="scientific">Bacteroides fragilis</name>
    <dbReference type="NCBI Taxonomy" id="817"/>
    <lineage>
        <taxon>Bacteria</taxon>
        <taxon>Pseudomonadati</taxon>
        <taxon>Bacteroidota</taxon>
        <taxon>Bacteroidia</taxon>
        <taxon>Bacteroidales</taxon>
        <taxon>Bacteroidaceae</taxon>
        <taxon>Bacteroides</taxon>
    </lineage>
</organism>
<dbReference type="InterPro" id="IPR025935">
    <property type="entry name" value="AbiH"/>
</dbReference>
<sequence>MRYFLFYKYYIYSQIIKFRMDMKKLCIIGNGFDMHHQMKTNYEKFHDYVVANYPDLLEVMEQYYNIENDSELWSEFEKGLAGFDPEVLQDKFSEEGLEADYGSDEFRDRDMYAYQIAIESELEPLENDLQEAFAKWIDSQPYPADIDSYKITLDASTFYLTFNYTTTLEDIYHIPESQILHIHGKAGSSEKLVFGHSVKPEEWKDVIEPQREIPDGLSDEELHEYLEEESEGYSFTYDNGINAIVSFFNKIYKNTRKIISENMSFYENLADLEEITIYGHSLSEVDQPYYAELCNHIEIAKVKWIVYYYSSTEQAQFKNFVLNLGVPESLIELRSW</sequence>
<gene>
    <name evidence="1" type="ORF">DW228_18485</name>
</gene>